<proteinExistence type="predicted"/>
<keyword evidence="5" id="KW-0539">Nucleus</keyword>
<keyword evidence="4" id="KW-0804">Transcription</keyword>
<gene>
    <name evidence="7" type="ORF">AYBTSS11_LOCUS8844</name>
</gene>
<keyword evidence="2" id="KW-0805">Transcription regulation</keyword>
<keyword evidence="8" id="KW-1185">Reference proteome</keyword>
<keyword evidence="3" id="KW-0238">DNA-binding</keyword>
<dbReference type="SMART" id="SM00432">
    <property type="entry name" value="MADS"/>
    <property type="match status" value="1"/>
</dbReference>
<organism evidence="7 8">
    <name type="scientific">Sphenostylis stenocarpa</name>
    <dbReference type="NCBI Taxonomy" id="92480"/>
    <lineage>
        <taxon>Eukaryota</taxon>
        <taxon>Viridiplantae</taxon>
        <taxon>Streptophyta</taxon>
        <taxon>Embryophyta</taxon>
        <taxon>Tracheophyta</taxon>
        <taxon>Spermatophyta</taxon>
        <taxon>Magnoliopsida</taxon>
        <taxon>eudicotyledons</taxon>
        <taxon>Gunneridae</taxon>
        <taxon>Pentapetalae</taxon>
        <taxon>rosids</taxon>
        <taxon>fabids</taxon>
        <taxon>Fabales</taxon>
        <taxon>Fabaceae</taxon>
        <taxon>Papilionoideae</taxon>
        <taxon>50 kb inversion clade</taxon>
        <taxon>NPAAA clade</taxon>
        <taxon>indigoferoid/millettioid clade</taxon>
        <taxon>Phaseoleae</taxon>
        <taxon>Sphenostylis</taxon>
    </lineage>
</organism>
<dbReference type="AlphaFoldDB" id="A0AA86SF74"/>
<dbReference type="Gramene" id="rna-AYBTSS11_LOCUS8844">
    <property type="protein sequence ID" value="CAJ1938889.1"/>
    <property type="gene ID" value="gene-AYBTSS11_LOCUS8844"/>
</dbReference>
<dbReference type="PROSITE" id="PS50066">
    <property type="entry name" value="MADS_BOX_2"/>
    <property type="match status" value="1"/>
</dbReference>
<dbReference type="GO" id="GO:0005634">
    <property type="term" value="C:nucleus"/>
    <property type="evidence" value="ECO:0007669"/>
    <property type="project" value="UniProtKB-SubCell"/>
</dbReference>
<name>A0AA86SF74_9FABA</name>
<dbReference type="GO" id="GO:0000978">
    <property type="term" value="F:RNA polymerase II cis-regulatory region sequence-specific DNA binding"/>
    <property type="evidence" value="ECO:0007669"/>
    <property type="project" value="TreeGrafter"/>
</dbReference>
<evidence type="ECO:0000256" key="1">
    <source>
        <dbReference type="ARBA" id="ARBA00004123"/>
    </source>
</evidence>
<evidence type="ECO:0000259" key="6">
    <source>
        <dbReference type="PROSITE" id="PS50066"/>
    </source>
</evidence>
<evidence type="ECO:0000313" key="7">
    <source>
        <dbReference type="EMBL" id="CAJ1938889.1"/>
    </source>
</evidence>
<evidence type="ECO:0000313" key="8">
    <source>
        <dbReference type="Proteomes" id="UP001189624"/>
    </source>
</evidence>
<dbReference type="GO" id="GO:0046983">
    <property type="term" value="F:protein dimerization activity"/>
    <property type="evidence" value="ECO:0007669"/>
    <property type="project" value="InterPro"/>
</dbReference>
<dbReference type="PRINTS" id="PR00404">
    <property type="entry name" value="MADSDOMAIN"/>
</dbReference>
<protein>
    <recommendedName>
        <fullName evidence="6">MADS-box domain-containing protein</fullName>
    </recommendedName>
</protein>
<dbReference type="InterPro" id="IPR033897">
    <property type="entry name" value="SRF-like_MADS-box"/>
</dbReference>
<dbReference type="Gene3D" id="3.40.1810.10">
    <property type="entry name" value="Transcription factor, MADS-box"/>
    <property type="match status" value="1"/>
</dbReference>
<dbReference type="InterPro" id="IPR002100">
    <property type="entry name" value="TF_MADSbox"/>
</dbReference>
<dbReference type="Pfam" id="PF00319">
    <property type="entry name" value="SRF-TF"/>
    <property type="match status" value="1"/>
</dbReference>
<dbReference type="PANTHER" id="PTHR11945:SF176">
    <property type="entry name" value="MADS-BOX TRANSCRIPTION FACTOR FAMILY PROTEIN"/>
    <property type="match status" value="1"/>
</dbReference>
<evidence type="ECO:0000256" key="3">
    <source>
        <dbReference type="ARBA" id="ARBA00023125"/>
    </source>
</evidence>
<sequence>MGRGRIPMDLIEKEKARKTTFQKRKTGLIKKVYEFSTLCSVDVGVIIFASKYLDEPETWPQDPREVNLVIQKYLNTTSDRRPKVYDVEEYFSERMKRIEGEISKVQKEKIQLMYPTWDDSYNVLEEEQLRMFLSILDAKLNACNQRMNMLKLESKGKTITDKDDLLVPSVAPNSHHNFMQNVSQTQIFPLNDNSQVPFYPCHPSQSSLSSLFHFGQNCTQLMEKNTMVDWGHQVGAATSDHKLVIQQEDRSDKNQNSSHCYYNGNMQTTQPYNNVSFQYDAVFQNLSNQAGPSQGFEPNGFDDSTMFQPYFFNSLHRRK</sequence>
<dbReference type="EMBL" id="OY731400">
    <property type="protein sequence ID" value="CAJ1938889.1"/>
    <property type="molecule type" value="Genomic_DNA"/>
</dbReference>
<dbReference type="SUPFAM" id="SSF55455">
    <property type="entry name" value="SRF-like"/>
    <property type="match status" value="1"/>
</dbReference>
<dbReference type="Proteomes" id="UP001189624">
    <property type="component" value="Chromosome 3"/>
</dbReference>
<dbReference type="InterPro" id="IPR036879">
    <property type="entry name" value="TF_MADSbox_sf"/>
</dbReference>
<feature type="domain" description="MADS-box" evidence="6">
    <location>
        <begin position="1"/>
        <end position="51"/>
    </location>
</feature>
<dbReference type="PANTHER" id="PTHR11945">
    <property type="entry name" value="MADS BOX PROTEIN"/>
    <property type="match status" value="1"/>
</dbReference>
<reference evidence="7" key="1">
    <citation type="submission" date="2023-10" db="EMBL/GenBank/DDBJ databases">
        <authorList>
            <person name="Domelevo Entfellner J.-B."/>
        </authorList>
    </citation>
    <scope>NUCLEOTIDE SEQUENCE</scope>
</reference>
<evidence type="ECO:0000256" key="2">
    <source>
        <dbReference type="ARBA" id="ARBA00023015"/>
    </source>
</evidence>
<evidence type="ECO:0000256" key="5">
    <source>
        <dbReference type="ARBA" id="ARBA00023242"/>
    </source>
</evidence>
<evidence type="ECO:0000256" key="4">
    <source>
        <dbReference type="ARBA" id="ARBA00023163"/>
    </source>
</evidence>
<comment type="subcellular location">
    <subcellularLocation>
        <location evidence="1">Nucleus</location>
    </subcellularLocation>
</comment>
<dbReference type="GO" id="GO:0045944">
    <property type="term" value="P:positive regulation of transcription by RNA polymerase II"/>
    <property type="evidence" value="ECO:0007669"/>
    <property type="project" value="InterPro"/>
</dbReference>
<accession>A0AA86SF74</accession>
<dbReference type="CDD" id="cd00266">
    <property type="entry name" value="MADS_SRF_like"/>
    <property type="match status" value="1"/>
</dbReference>
<dbReference type="GO" id="GO:0000981">
    <property type="term" value="F:DNA-binding transcription factor activity, RNA polymerase II-specific"/>
    <property type="evidence" value="ECO:0007669"/>
    <property type="project" value="InterPro"/>
</dbReference>